<keyword evidence="1" id="KW-0831">Ubiquinone biosynthesis</keyword>
<gene>
    <name evidence="1" type="primary">ubiJ</name>
    <name evidence="4" type="ORF">GPA24_00175</name>
</gene>
<comment type="caution">
    <text evidence="4">The sequence shown here is derived from an EMBL/GenBank/DDBJ whole genome shotgun (WGS) entry which is preliminary data.</text>
</comment>
<comment type="function">
    <text evidence="1">Required for ubiquinone (coenzyme Q) biosynthesis. Binds hydrophobic ubiquinone biosynthetic intermediates via its SCP2 domain and is essential for the stability of the Ubi complex. May constitute a docking platform where Ubi enzymes assemble and access their SCP2-bound polyprenyl substrates.</text>
</comment>
<dbReference type="Proteomes" id="UP000633943">
    <property type="component" value="Unassembled WGS sequence"/>
</dbReference>
<evidence type="ECO:0000256" key="2">
    <source>
        <dbReference type="SAM" id="MobiDB-lite"/>
    </source>
</evidence>
<dbReference type="PANTHER" id="PTHR38693">
    <property type="entry name" value="UBIQUINONE BIOSYNTHESIS PROTEIN UBIJ"/>
    <property type="match status" value="1"/>
</dbReference>
<dbReference type="HAMAP" id="MF_02215">
    <property type="entry name" value="UbiJ"/>
    <property type="match status" value="1"/>
</dbReference>
<protein>
    <recommendedName>
        <fullName evidence="1">Ubiquinone biosynthesis accessory factor UbiJ</fullName>
    </recommendedName>
</protein>
<feature type="domain" description="SCP2" evidence="3">
    <location>
        <begin position="12"/>
        <end position="104"/>
    </location>
</feature>
<keyword evidence="1" id="KW-0963">Cytoplasm</keyword>
<proteinExistence type="inferred from homology"/>
<dbReference type="EMBL" id="WTVP01000001">
    <property type="protein sequence ID" value="NMG13977.1"/>
    <property type="molecule type" value="Genomic_DNA"/>
</dbReference>
<dbReference type="InterPro" id="IPR003033">
    <property type="entry name" value="SCP2_sterol-bd_dom"/>
</dbReference>
<accession>A0ABX1NQ29</accession>
<evidence type="ECO:0000259" key="3">
    <source>
        <dbReference type="Pfam" id="PF02036"/>
    </source>
</evidence>
<comment type="pathway">
    <text evidence="1">Cofactor biosynthesis; ubiquinone biosynthesis.</text>
</comment>
<feature type="region of interest" description="Disordered" evidence="2">
    <location>
        <begin position="192"/>
        <end position="214"/>
    </location>
</feature>
<dbReference type="InterPro" id="IPR038989">
    <property type="entry name" value="UbiJ"/>
</dbReference>
<evidence type="ECO:0000313" key="5">
    <source>
        <dbReference type="Proteomes" id="UP000633943"/>
    </source>
</evidence>
<evidence type="ECO:0000256" key="1">
    <source>
        <dbReference type="HAMAP-Rule" id="MF_02215"/>
    </source>
</evidence>
<sequence length="214" mass="22790">MSVARRGFLTAINHLLGPAPWARERLSPHAGRHALLHADPFDIMFTVLPDGFLAAADAATTPSITLSLPLGALPGLLTGDPGKAMSEVRIDGNAEFADALGFVFRNLRWDAEEDLSRVLGDILAHRVVLGAQAVRDGGLRACQALGGNVAEYLTEEQPLLVTRAALEGHGGELGALRDDLARLDKRVERLCASRQSPSRHGQRASAMAVPPDGR</sequence>
<dbReference type="Pfam" id="PF02036">
    <property type="entry name" value="SCP2"/>
    <property type="match status" value="1"/>
</dbReference>
<dbReference type="PANTHER" id="PTHR38693:SF1">
    <property type="entry name" value="UBIQUINONE BIOSYNTHESIS ACCESSORY FACTOR UBIJ"/>
    <property type="match status" value="1"/>
</dbReference>
<comment type="subcellular location">
    <subcellularLocation>
        <location evidence="1">Cytoplasm</location>
    </subcellularLocation>
</comment>
<name>A0ABX1NQ29_9RHOO</name>
<reference evidence="4 5" key="1">
    <citation type="submission" date="2019-12" db="EMBL/GenBank/DDBJ databases">
        <title>Comparative genomics gives insights into the taxonomy of the Azoarcus-Aromatoleum group and reveals separate origins of nif in the plant-associated Azoarcus and non-plant-associated Aromatoleum sub-groups.</title>
        <authorList>
            <person name="Lafos M."/>
            <person name="Maluk M."/>
            <person name="Batista M."/>
            <person name="Junghare M."/>
            <person name="Carmona M."/>
            <person name="Faoro H."/>
            <person name="Cruz L.M."/>
            <person name="Battistoni F."/>
            <person name="De Souza E."/>
            <person name="Pedrosa F."/>
            <person name="Chen W.-M."/>
            <person name="Poole P.S."/>
            <person name="Dixon R.A."/>
            <person name="James E.K."/>
        </authorList>
    </citation>
    <scope>NUCLEOTIDE SEQUENCE [LARGE SCALE GENOMIC DNA]</scope>
    <source>
        <strain evidence="4 5">PbN1</strain>
    </source>
</reference>
<keyword evidence="5" id="KW-1185">Reference proteome</keyword>
<comment type="similarity">
    <text evidence="1">Belongs to the UbiJ family.</text>
</comment>
<dbReference type="RefSeq" id="WP_169116865.1">
    <property type="nucleotide sequence ID" value="NZ_CP059467.1"/>
</dbReference>
<evidence type="ECO:0000313" key="4">
    <source>
        <dbReference type="EMBL" id="NMG13977.1"/>
    </source>
</evidence>
<organism evidence="4 5">
    <name type="scientific">Aromatoleum bremense</name>
    <dbReference type="NCBI Taxonomy" id="76115"/>
    <lineage>
        <taxon>Bacteria</taxon>
        <taxon>Pseudomonadati</taxon>
        <taxon>Pseudomonadota</taxon>
        <taxon>Betaproteobacteria</taxon>
        <taxon>Rhodocyclales</taxon>
        <taxon>Rhodocyclaceae</taxon>
        <taxon>Aromatoleum</taxon>
    </lineage>
</organism>